<dbReference type="Pfam" id="PF04359">
    <property type="entry name" value="DUF493"/>
    <property type="match status" value="1"/>
</dbReference>
<feature type="compositionally biased region" description="Gly residues" evidence="1">
    <location>
        <begin position="53"/>
        <end position="63"/>
    </location>
</feature>
<dbReference type="InterPro" id="IPR027471">
    <property type="entry name" value="YbeD-like_sf"/>
</dbReference>
<dbReference type="EMBL" id="JAEHOE010000003">
    <property type="protein sequence ID" value="KAG2500872.1"/>
    <property type="molecule type" value="Genomic_DNA"/>
</dbReference>
<dbReference type="PANTHER" id="PTHR34782">
    <property type="entry name" value="PHOSPHORIBOSYLFORMYLGLYCINAMIDINE SYNTHASE"/>
    <property type="match status" value="1"/>
</dbReference>
<dbReference type="OrthoDB" id="533321at2759"/>
<dbReference type="Proteomes" id="UP000612055">
    <property type="component" value="Unassembled WGS sequence"/>
</dbReference>
<dbReference type="SUPFAM" id="SSF117991">
    <property type="entry name" value="YbeD/HP0495-like"/>
    <property type="match status" value="1"/>
</dbReference>
<evidence type="ECO:0000256" key="1">
    <source>
        <dbReference type="SAM" id="MobiDB-lite"/>
    </source>
</evidence>
<evidence type="ECO:0000313" key="3">
    <source>
        <dbReference type="Proteomes" id="UP000612055"/>
    </source>
</evidence>
<proteinExistence type="predicted"/>
<feature type="region of interest" description="Disordered" evidence="1">
    <location>
        <begin position="35"/>
        <end position="96"/>
    </location>
</feature>
<dbReference type="PANTHER" id="PTHR34782:SF1">
    <property type="entry name" value="PHOSPHORIBOSYLFORMYLGLYCINAMIDINE SYNTHASE"/>
    <property type="match status" value="1"/>
</dbReference>
<dbReference type="InterPro" id="IPR007454">
    <property type="entry name" value="UPF0250_YbeD-like"/>
</dbReference>
<keyword evidence="3" id="KW-1185">Reference proteome</keyword>
<gene>
    <name evidence="2" type="ORF">HYH03_001633</name>
</gene>
<dbReference type="AlphaFoldDB" id="A0A835YFN7"/>
<reference evidence="2" key="1">
    <citation type="journal article" date="2020" name="bioRxiv">
        <title>Comparative genomics of Chlamydomonas.</title>
        <authorList>
            <person name="Craig R.J."/>
            <person name="Hasan A.R."/>
            <person name="Ness R.W."/>
            <person name="Keightley P.D."/>
        </authorList>
    </citation>
    <scope>NUCLEOTIDE SEQUENCE</scope>
    <source>
        <strain evidence="2">CCAP 11/70</strain>
    </source>
</reference>
<comment type="caution">
    <text evidence="2">The sequence shown here is derived from an EMBL/GenBank/DDBJ whole genome shotgun (WGS) entry which is preliminary data.</text>
</comment>
<evidence type="ECO:0000313" key="2">
    <source>
        <dbReference type="EMBL" id="KAG2500872.1"/>
    </source>
</evidence>
<name>A0A835YFN7_9CHLO</name>
<sequence length="228" mass="24047">MPVALHMHKPVASSARALRLHSGFVARRTLVVSHSAAGESAAPSTSGREELSCGGGGGSGQGFGTLRKGFKPQDRKAQKTRAAPAMNGRDKSEVLRSTAAEVAAKLRAAPSPASAAAAAPAPAAAAADEDPWADWKRVDAKVNTYPCERLFTAVGAGTDDFRDCMVRAVQEVVSAGAAEPVAVPVEVKPSSGGNYWSVRVGPVQVQHRDQVIEIFNRMRLDKRLKFHL</sequence>
<dbReference type="Gene3D" id="3.30.70.260">
    <property type="match status" value="1"/>
</dbReference>
<protein>
    <submittedName>
        <fullName evidence="2">Uncharacterized protein</fullName>
    </submittedName>
</protein>
<organism evidence="2 3">
    <name type="scientific">Edaphochlamys debaryana</name>
    <dbReference type="NCBI Taxonomy" id="47281"/>
    <lineage>
        <taxon>Eukaryota</taxon>
        <taxon>Viridiplantae</taxon>
        <taxon>Chlorophyta</taxon>
        <taxon>core chlorophytes</taxon>
        <taxon>Chlorophyceae</taxon>
        <taxon>CS clade</taxon>
        <taxon>Chlamydomonadales</taxon>
        <taxon>Chlamydomonadales incertae sedis</taxon>
        <taxon>Edaphochlamys</taxon>
    </lineage>
</organism>
<accession>A0A835YFN7</accession>